<dbReference type="Proteomes" id="UP001321479">
    <property type="component" value="Segment"/>
</dbReference>
<dbReference type="EMBL" id="AP024483">
    <property type="protein sequence ID" value="BCS82716.1"/>
    <property type="molecule type" value="Genomic_DNA"/>
</dbReference>
<dbReference type="GeneID" id="80557921"/>
<accession>A0ABM7NRJ4</accession>
<organism evidence="1 2">
    <name type="scientific">Cotonvirus japonicus</name>
    <dbReference type="NCBI Taxonomy" id="2811091"/>
    <lineage>
        <taxon>Viruses</taxon>
        <taxon>Varidnaviria</taxon>
        <taxon>Bamfordvirae</taxon>
        <taxon>Nucleocytoviricota</taxon>
        <taxon>Megaviricetes</taxon>
        <taxon>Imitervirales</taxon>
        <taxon>Mimiviridae</taxon>
        <taxon>Megamimivirinae</taxon>
        <taxon>Cotonvirus</taxon>
        <taxon>Cotonvirus japonicum</taxon>
    </lineage>
</organism>
<evidence type="ECO:0000313" key="2">
    <source>
        <dbReference type="Proteomes" id="UP001321479"/>
    </source>
</evidence>
<proteinExistence type="predicted"/>
<name>A0ABM7NRJ4_9VIRU</name>
<sequence>MQKINENLTSEIQFIPNGTKMEIFFQDKIIGHTELLFFTNQKSLWTCKCYIPEKWIKILSSQNNYVGSSIVPNNIPVSYTIINNENPIITWIPKYSNTFLQAINEIWKTWQILELNNP</sequence>
<protein>
    <submittedName>
        <fullName evidence="1">Uncharacterized protein</fullName>
    </submittedName>
</protein>
<evidence type="ECO:0000313" key="1">
    <source>
        <dbReference type="EMBL" id="BCS82716.1"/>
    </source>
</evidence>
<keyword evidence="2" id="KW-1185">Reference proteome</keyword>
<reference evidence="1 2" key="1">
    <citation type="submission" date="2021-02" db="EMBL/GenBank/DDBJ databases">
        <title>Cotonvirus japonicus, which uses Golgi apparatus of host cells for its virion factory, phylogenetically links tailed tupanvirus and icosahedral mimivirus.</title>
        <authorList>
            <person name="Takahashi H."/>
            <person name="Fukaya S."/>
            <person name="Song C."/>
            <person name="Murata K."/>
            <person name="Takemura M."/>
        </authorList>
    </citation>
    <scope>NUCLEOTIDE SEQUENCE [LARGE SCALE GENOMIC DNA]</scope>
</reference>
<dbReference type="RefSeq" id="YP_010841324.1">
    <property type="nucleotide sequence ID" value="NC_079139.1"/>
</dbReference>